<protein>
    <recommendedName>
        <fullName evidence="4">Mus7/MMS22 family-domain-containing protein</fullName>
    </recommendedName>
</protein>
<dbReference type="InterPro" id="IPR019021">
    <property type="entry name" value="Mms22"/>
</dbReference>
<dbReference type="PANTHER" id="PTHR28122:SF1">
    <property type="entry name" value="E3 UBIQUITIN-PROTEIN LIGASE SUBSTRATE RECEPTOR MMS22"/>
    <property type="match status" value="1"/>
</dbReference>
<feature type="region of interest" description="Disordered" evidence="1">
    <location>
        <begin position="545"/>
        <end position="619"/>
    </location>
</feature>
<feature type="region of interest" description="Disordered" evidence="1">
    <location>
        <begin position="1"/>
        <end position="152"/>
    </location>
</feature>
<feature type="region of interest" description="Disordered" evidence="1">
    <location>
        <begin position="231"/>
        <end position="305"/>
    </location>
</feature>
<feature type="compositionally biased region" description="Basic and acidic residues" evidence="1">
    <location>
        <begin position="408"/>
        <end position="418"/>
    </location>
</feature>
<comment type="caution">
    <text evidence="2">The sequence shown here is derived from an EMBL/GenBank/DDBJ whole genome shotgun (WGS) entry which is preliminary data.</text>
</comment>
<feature type="compositionally biased region" description="Low complexity" evidence="1">
    <location>
        <begin position="741"/>
        <end position="752"/>
    </location>
</feature>
<dbReference type="Pfam" id="PF09462">
    <property type="entry name" value="Mus7"/>
    <property type="match status" value="1"/>
</dbReference>
<feature type="compositionally biased region" description="Basic and acidic residues" evidence="1">
    <location>
        <begin position="566"/>
        <end position="576"/>
    </location>
</feature>
<feature type="compositionally biased region" description="Polar residues" evidence="1">
    <location>
        <begin position="578"/>
        <end position="588"/>
    </location>
</feature>
<feature type="compositionally biased region" description="Basic and acidic residues" evidence="1">
    <location>
        <begin position="64"/>
        <end position="75"/>
    </location>
</feature>
<dbReference type="OrthoDB" id="2386201at2759"/>
<feature type="compositionally biased region" description="Basic residues" evidence="1">
    <location>
        <begin position="590"/>
        <end position="602"/>
    </location>
</feature>
<feature type="region of interest" description="Disordered" evidence="1">
    <location>
        <begin position="836"/>
        <end position="884"/>
    </location>
</feature>
<organism evidence="2 3">
    <name type="scientific">Elsinoe batatas</name>
    <dbReference type="NCBI Taxonomy" id="2601811"/>
    <lineage>
        <taxon>Eukaryota</taxon>
        <taxon>Fungi</taxon>
        <taxon>Dikarya</taxon>
        <taxon>Ascomycota</taxon>
        <taxon>Pezizomycotina</taxon>
        <taxon>Dothideomycetes</taxon>
        <taxon>Dothideomycetidae</taxon>
        <taxon>Myriangiales</taxon>
        <taxon>Elsinoaceae</taxon>
        <taxon>Elsinoe</taxon>
    </lineage>
</organism>
<feature type="region of interest" description="Disordered" evidence="1">
    <location>
        <begin position="318"/>
        <end position="346"/>
    </location>
</feature>
<dbReference type="Proteomes" id="UP000809789">
    <property type="component" value="Unassembled WGS sequence"/>
</dbReference>
<feature type="compositionally biased region" description="Basic residues" evidence="1">
    <location>
        <begin position="872"/>
        <end position="881"/>
    </location>
</feature>
<feature type="compositionally biased region" description="Polar residues" evidence="1">
    <location>
        <begin position="421"/>
        <end position="431"/>
    </location>
</feature>
<feature type="compositionally biased region" description="Polar residues" evidence="1">
    <location>
        <begin position="140"/>
        <end position="149"/>
    </location>
</feature>
<dbReference type="GO" id="GO:0005634">
    <property type="term" value="C:nucleus"/>
    <property type="evidence" value="ECO:0007669"/>
    <property type="project" value="InterPro"/>
</dbReference>
<feature type="compositionally biased region" description="Basic and acidic residues" evidence="1">
    <location>
        <begin position="447"/>
        <end position="467"/>
    </location>
</feature>
<sequence length="2200" mass="244945">MQNWKDRGYVADSDDEDTPLTTASDNEDDLRTRPLGSSQDDGSGEDEASFRNEEEEPDWILRAGTRDLSREDRLSVTRPLHPYQRREQKATNEGQNGLGAFLQELQDASESTGPDAMHGLSDDIQFPSSLPLADDPEYGQINTAASSPLSDARSDVEMDNIPIMHLQSTSTADLLQHASQLSSPHAFQLDQSMTAPSRAFRTRKAIQLHPYLLESEKYKQTMRAGGYKPVQIAPSQELGATQPVRRPRVQRYEGSSEHSASQESYQSSPPLAQEPTSSTISPQGHLDRDVQAGPPSTGRLSKRRKLFHIPVITPARGHSHLNLKDVPHENSSPPTPPTSNSGDSLAVPRYVIKESGFKLPRNLAKEGEHASTPALRSNLLPAAAATPALGTYGEEPDQSESDQALPEATREAESERATESGSSDNDVQFQSARKRIRGVLPASWLRMDKKTGPTNNEKRRQGLESRTDSAVLNGGRGIAQRKTTTLASPDKVGNRFADFSSSSEDERPIETPLRRPAALANAAPSTVDLLYDSDQMEDNAIDAMLPGEFRRRQSPNASKKRQKRQTRIDQSFDRPRATSRQPRGQSNLRPVKHKSKSVRPRGRQPPLSIIDLDPPSPSRETVVPVFVRLAKRQARKRPDGGRHSPSSKTIRLPTSADTEDAMTTLAAWKQGKIMRRTPIGRTDTSRRPAPRSPVAKGMSLATSTVQKSRADQRITDGSMLPGSHHILQSQPLSAQQKAGLESNHSSEQQEQSGPSNNRIGKILLARRGHVQSTARSRERFRTAQLEVESSNDVNNFRTGSLGLHAYNLANLLRQQPNVIQTHSLQLRRFLHEEDTLPTSDDHTQPAGPTEQSDTTRAEPVHSSKASPQKFQITRRKARKPAPTRLPVEVVEYRQPAIPPPTFTNGDDVATATHSSGGLQGLYHGAMPIDFDVQHLPLGTFFHSSTFLGSGDFAKALSVGVRDLSLPAGHITIRVDDTATRWSEWTDETADWLRSVKDVCIEVMQFLASATSDDEIDSLSSAHETMSYLLRSIVRYISSCLQCPDEQTKFRFCDTLQRFVEDLADSLAMKLQRTDLLDTAKSHLVDGVIYLLTLNAQICLLTQGSNDLVQQSTGSAVLLRQLSHIAFRALFQTGCGQIQTCLQKLQHHSVRDVGIKDDQVAVKLIVVLRCIMQVVGVPQLSFDRLVADLWKDRFQDTVEVRRLDMVWYDMFSLQPLLEVDASGIYRYAMLKTSGSPQPCWGLVRMLLDQTLPAYSSTAAPDQRHANDYLKAVLGRTLLLIVRWKWRGAESALASIYDFFAKRDLTNLSGERPSGSPAFLSHLGEYQDLDIGHADLGFHAFLKLLAVGLRAASKELPANKLKRVVWRFIPNHGRTYRKDQEVRQTDLDALRNHHDILCTLFWALPAGSRPRLDHIRNLVDFNTSHLEACRINIDAWRNLAVFIMSDKNQHLEIPELGVWFRDLTDVLINQYRLARSEAEELFEMSKERQSGAISYDVMQMTVTSNQRRILNTLQDAIQAFGLAITTCNDRTKQLDMVKHASFTGLLKVFDATQSRTFESVERVLAIIKPLLNSDNHSQSNGQSEESQDYGDWDGLDDVIGEQPSYTGMKVNAVTILQPGVNQLLSNCFGADTSIDDPLLDALTNTWCSLAFQSVANGQRSWADYLDSHGSLSWYQLRNTKNFQQYTPLMLASILTLDGASFDDYSTSILTQWVASLVAPESRLKYQHALTSALLNTQSYHVLLYNLPFAADSSGRHDVSLSDLRARRLALLAAILSNIRTSLSGSRPSLLPDLKRSHSTILRSMMTAMKDTYLSFTGTSPAHATGMEAEEQHTIFLQQLVSLLQQYTSDIVTIDPFFTDPRSFPLPTNDPKYLVARLKGYVPKLSSEKGRKQLSIFLQTVLSKAVLHGESGAVSLQLEQALFPSKEEINLENQDMSEGLSTRPWTLRRTMIEDILPAYLRVAASKMEAMFFVLPILVAVGKVLERSAEIVDLSQKEMARREERALKQFLGLLLESLEITGRGAVQLTDIRAYLAASALDAVRGMVSIVDFMHRATNEGQEMLETLEGVRTVATTIARNDSADQRCLTVDGVSRQDTSRCSEVVEYARQSLADELSRTWCWDGEKLLHGRVGQKEEVYVPELRLVKEERVKMQIAAKSLLREMQIIIGGTGEAEEYNEPRQEHGQVHSGGVDHGLADLAGLYI</sequence>
<proteinExistence type="predicted"/>
<evidence type="ECO:0000313" key="2">
    <source>
        <dbReference type="EMBL" id="KAG8627624.1"/>
    </source>
</evidence>
<accession>A0A8K0L362</accession>
<reference evidence="2" key="1">
    <citation type="submission" date="2021-07" db="EMBL/GenBank/DDBJ databases">
        <title>Elsinoe batatas strain:CRI-CJ2 Genome sequencing and assembly.</title>
        <authorList>
            <person name="Huang L."/>
        </authorList>
    </citation>
    <scope>NUCLEOTIDE SEQUENCE</scope>
    <source>
        <strain evidence="2">CRI-CJ2</strain>
    </source>
</reference>
<feature type="compositionally biased region" description="Polar residues" evidence="1">
    <location>
        <begin position="257"/>
        <end position="282"/>
    </location>
</feature>
<dbReference type="GO" id="GO:0035361">
    <property type="term" value="C:Cul8-RING ubiquitin ligase complex"/>
    <property type="evidence" value="ECO:0007669"/>
    <property type="project" value="TreeGrafter"/>
</dbReference>
<name>A0A8K0L362_9PEZI</name>
<dbReference type="GO" id="GO:0000724">
    <property type="term" value="P:double-strand break repair via homologous recombination"/>
    <property type="evidence" value="ECO:0007669"/>
    <property type="project" value="TreeGrafter"/>
</dbReference>
<feature type="region of interest" description="Disordered" evidence="1">
    <location>
        <begin position="447"/>
        <end position="515"/>
    </location>
</feature>
<gene>
    <name evidence="2" type="ORF">KVT40_005107</name>
</gene>
<feature type="compositionally biased region" description="Basic and acidic residues" evidence="1">
    <location>
        <begin position="504"/>
        <end position="513"/>
    </location>
</feature>
<feature type="region of interest" description="Disordered" evidence="1">
    <location>
        <begin position="631"/>
        <end position="656"/>
    </location>
</feature>
<evidence type="ECO:0000256" key="1">
    <source>
        <dbReference type="SAM" id="MobiDB-lite"/>
    </source>
</evidence>
<dbReference type="GO" id="GO:0031297">
    <property type="term" value="P:replication fork processing"/>
    <property type="evidence" value="ECO:0007669"/>
    <property type="project" value="InterPro"/>
</dbReference>
<evidence type="ECO:0000313" key="3">
    <source>
        <dbReference type="Proteomes" id="UP000809789"/>
    </source>
</evidence>
<evidence type="ECO:0008006" key="4">
    <source>
        <dbReference type="Google" id="ProtNLM"/>
    </source>
</evidence>
<dbReference type="EMBL" id="JAESVG020000005">
    <property type="protein sequence ID" value="KAG8627624.1"/>
    <property type="molecule type" value="Genomic_DNA"/>
</dbReference>
<feature type="region of interest" description="Disordered" evidence="1">
    <location>
        <begin position="679"/>
        <end position="757"/>
    </location>
</feature>
<feature type="compositionally biased region" description="Polar residues" evidence="1">
    <location>
        <begin position="726"/>
        <end position="736"/>
    </location>
</feature>
<keyword evidence="3" id="KW-1185">Reference proteome</keyword>
<feature type="region of interest" description="Disordered" evidence="1">
    <location>
        <begin position="389"/>
        <end position="433"/>
    </location>
</feature>
<feature type="compositionally biased region" description="Acidic residues" evidence="1">
    <location>
        <begin position="42"/>
        <end position="58"/>
    </location>
</feature>
<dbReference type="PANTHER" id="PTHR28122">
    <property type="entry name" value="E3 UBIQUITIN-PROTEIN LIGASE SUBSTRATE RECEPTOR MMS22"/>
    <property type="match status" value="1"/>
</dbReference>